<dbReference type="GO" id="GO:0005524">
    <property type="term" value="F:ATP binding"/>
    <property type="evidence" value="ECO:0007669"/>
    <property type="project" value="UniProtKB-KW"/>
</dbReference>
<dbReference type="GO" id="GO:0005794">
    <property type="term" value="C:Golgi apparatus"/>
    <property type="evidence" value="ECO:0007669"/>
    <property type="project" value="TreeGrafter"/>
</dbReference>
<dbReference type="Gene3D" id="3.30.420.150">
    <property type="entry name" value="Exopolyphosphatase. Domain 2"/>
    <property type="match status" value="1"/>
</dbReference>
<dbReference type="PANTHER" id="PTHR11782:SF121">
    <property type="entry name" value="NUCLEOSIDE-DIPHOSPHATASE MIG-23"/>
    <property type="match status" value="1"/>
</dbReference>
<protein>
    <recommendedName>
        <fullName evidence="14">Ectonucleoside triphosphate diphosphohydrolase 7</fullName>
    </recommendedName>
</protein>
<evidence type="ECO:0000256" key="1">
    <source>
        <dbReference type="ARBA" id="ARBA00004127"/>
    </source>
</evidence>
<evidence type="ECO:0000256" key="11">
    <source>
        <dbReference type="SAM" id="Phobius"/>
    </source>
</evidence>
<dbReference type="GO" id="GO:0045134">
    <property type="term" value="F:UDP phosphatase activity"/>
    <property type="evidence" value="ECO:0007669"/>
    <property type="project" value="TreeGrafter"/>
</dbReference>
<dbReference type="InterPro" id="IPR000407">
    <property type="entry name" value="GDA1_CD39_NTPase"/>
</dbReference>
<dbReference type="Proteomes" id="UP001374579">
    <property type="component" value="Unassembled WGS sequence"/>
</dbReference>
<dbReference type="EMBL" id="JBAMIC010000003">
    <property type="protein sequence ID" value="KAK7109513.1"/>
    <property type="molecule type" value="Genomic_DNA"/>
</dbReference>
<evidence type="ECO:0000256" key="9">
    <source>
        <dbReference type="PIRSR" id="PIRSR600407-2"/>
    </source>
</evidence>
<keyword evidence="13" id="KW-1185">Reference proteome</keyword>
<evidence type="ECO:0000256" key="8">
    <source>
        <dbReference type="PIRSR" id="PIRSR600407-1"/>
    </source>
</evidence>
<dbReference type="GO" id="GO:0046036">
    <property type="term" value="P:CTP metabolic process"/>
    <property type="evidence" value="ECO:0007669"/>
    <property type="project" value="TreeGrafter"/>
</dbReference>
<dbReference type="GO" id="GO:0006256">
    <property type="term" value="P:UDP catabolic process"/>
    <property type="evidence" value="ECO:0007669"/>
    <property type="project" value="TreeGrafter"/>
</dbReference>
<evidence type="ECO:0000256" key="4">
    <source>
        <dbReference type="ARBA" id="ARBA00022801"/>
    </source>
</evidence>
<feature type="transmembrane region" description="Helical" evidence="11">
    <location>
        <begin position="20"/>
        <end position="42"/>
    </location>
</feature>
<sequence>MGRVYCCPCIQMKGDKTKRLTFVVLMAVIIMSFLTLIISGLLSITVFRAESDAVESFVHYGIVIDCGSSGSRVYVYFWPPHSGNPHDLLNIQQLMDSKEKPVVKKVSPGLSEFENNPDGASDHIAKLLEFAQVYIPKEKHKETPLYVLATAGMRMIPKVAQDQIMQDLHKDLPKQFDFVVAENHFEVIPGKTEGVYAWIAVNYALDRFSHSSDTGAMIEVKLPDGNVHQRSRTVGMIDMGGGSVQIAFEITDENQLKRIPREMIAEFNLGCQETDIEHTYRVYVTTFLGYGANSAIERYQEVLLKNNTLAKPKSSKKRKTVTDPCLPPGMPLEVQDDAGITRKFVGSGDFGECKARLAPLLNLSVACNQDPCSFNGIHQPAIDFLHSDFYGFSEFWYTMEDVYRMGGSYKFKSFEKQAKEFCSTTWSQLEAWYQKHLYPKADDHRFKYECIKSAWLSVVLHKGFQFPQTYSHFQSAQLIHGKDIQWTLGALIYRTRFLPLRDLELSQMVHSVSPWSKFRVFSNEYPIVLCFIVVLAAIFLYMKRLRLCPKRSDLSRVPSMTYFMTEEDQLEQGVRYVKGQGYL</sequence>
<dbReference type="Pfam" id="PF01150">
    <property type="entry name" value="GDA1_CD39"/>
    <property type="match status" value="1"/>
</dbReference>
<keyword evidence="9" id="KW-0067">ATP-binding</keyword>
<dbReference type="FunFam" id="3.30.420.40:FF:000057">
    <property type="entry name" value="Ectonucleoside triphosphate diphosphohydrolase 4"/>
    <property type="match status" value="1"/>
</dbReference>
<dbReference type="AlphaFoldDB" id="A0AAN9BQ80"/>
<feature type="binding site" evidence="9">
    <location>
        <begin position="241"/>
        <end position="245"/>
    </location>
    <ligand>
        <name>ATP</name>
        <dbReference type="ChEBI" id="CHEBI:30616"/>
    </ligand>
</feature>
<evidence type="ECO:0000313" key="13">
    <source>
        <dbReference type="Proteomes" id="UP001374579"/>
    </source>
</evidence>
<dbReference type="GO" id="GO:0017111">
    <property type="term" value="F:ribonucleoside triphosphate phosphatase activity"/>
    <property type="evidence" value="ECO:0007669"/>
    <property type="project" value="TreeGrafter"/>
</dbReference>
<keyword evidence="9" id="KW-0547">Nucleotide-binding</keyword>
<evidence type="ECO:0008006" key="14">
    <source>
        <dbReference type="Google" id="ProtNLM"/>
    </source>
</evidence>
<comment type="caution">
    <text evidence="12">The sequence shown here is derived from an EMBL/GenBank/DDBJ whole genome shotgun (WGS) entry which is preliminary data.</text>
</comment>
<feature type="transmembrane region" description="Helical" evidence="11">
    <location>
        <begin position="525"/>
        <end position="542"/>
    </location>
</feature>
<dbReference type="PANTHER" id="PTHR11782">
    <property type="entry name" value="ADENOSINE/GUANOSINE DIPHOSPHATASE"/>
    <property type="match status" value="1"/>
</dbReference>
<keyword evidence="3 11" id="KW-0812">Transmembrane</keyword>
<evidence type="ECO:0000256" key="7">
    <source>
        <dbReference type="ARBA" id="ARBA00023180"/>
    </source>
</evidence>
<comment type="similarity">
    <text evidence="2 10">Belongs to the GDA1/CD39 NTPase family.</text>
</comment>
<keyword evidence="7" id="KW-0325">Glycoprotein</keyword>
<comment type="subcellular location">
    <subcellularLocation>
        <location evidence="1">Endomembrane system</location>
        <topology evidence="1">Multi-pass membrane protein</topology>
    </subcellularLocation>
</comment>
<evidence type="ECO:0000256" key="5">
    <source>
        <dbReference type="ARBA" id="ARBA00022989"/>
    </source>
</evidence>
<dbReference type="CDD" id="cd24045">
    <property type="entry name" value="ASKHA_NBD_NTPDase4-like"/>
    <property type="match status" value="1"/>
</dbReference>
<keyword evidence="5 11" id="KW-1133">Transmembrane helix</keyword>
<dbReference type="PROSITE" id="PS01238">
    <property type="entry name" value="GDA1_CD39_NTPASE"/>
    <property type="match status" value="1"/>
</dbReference>
<feature type="active site" description="Proton acceptor" evidence="8">
    <location>
        <position position="193"/>
    </location>
</feature>
<dbReference type="Gene3D" id="3.30.420.40">
    <property type="match status" value="1"/>
</dbReference>
<keyword evidence="4 10" id="KW-0378">Hydrolase</keyword>
<evidence type="ECO:0000256" key="3">
    <source>
        <dbReference type="ARBA" id="ARBA00022692"/>
    </source>
</evidence>
<evidence type="ECO:0000256" key="6">
    <source>
        <dbReference type="ARBA" id="ARBA00023136"/>
    </source>
</evidence>
<name>A0AAN9BQ80_9CAEN</name>
<dbReference type="FunFam" id="3.30.420.150:FF:000003">
    <property type="entry name" value="ectonucleoside triphosphate diphosphohydrolase 7"/>
    <property type="match status" value="1"/>
</dbReference>
<proteinExistence type="inferred from homology"/>
<gene>
    <name evidence="12" type="ORF">V1264_013543</name>
</gene>
<evidence type="ECO:0000313" key="12">
    <source>
        <dbReference type="EMBL" id="KAK7109513.1"/>
    </source>
</evidence>
<evidence type="ECO:0000256" key="2">
    <source>
        <dbReference type="ARBA" id="ARBA00009283"/>
    </source>
</evidence>
<evidence type="ECO:0000256" key="10">
    <source>
        <dbReference type="RuleBase" id="RU003833"/>
    </source>
</evidence>
<accession>A0AAN9BQ80</accession>
<organism evidence="12 13">
    <name type="scientific">Littorina saxatilis</name>
    <dbReference type="NCBI Taxonomy" id="31220"/>
    <lineage>
        <taxon>Eukaryota</taxon>
        <taxon>Metazoa</taxon>
        <taxon>Spiralia</taxon>
        <taxon>Lophotrochozoa</taxon>
        <taxon>Mollusca</taxon>
        <taxon>Gastropoda</taxon>
        <taxon>Caenogastropoda</taxon>
        <taxon>Littorinimorpha</taxon>
        <taxon>Littorinoidea</taxon>
        <taxon>Littorinidae</taxon>
        <taxon>Littorina</taxon>
    </lineage>
</organism>
<dbReference type="GO" id="GO:0016020">
    <property type="term" value="C:membrane"/>
    <property type="evidence" value="ECO:0007669"/>
    <property type="project" value="TreeGrafter"/>
</dbReference>
<keyword evidence="6 11" id="KW-0472">Membrane</keyword>
<dbReference type="GO" id="GO:0004382">
    <property type="term" value="F:GDP phosphatase activity"/>
    <property type="evidence" value="ECO:0007669"/>
    <property type="project" value="TreeGrafter"/>
</dbReference>
<reference evidence="12 13" key="1">
    <citation type="submission" date="2024-02" db="EMBL/GenBank/DDBJ databases">
        <title>Chromosome-scale genome assembly of the rough periwinkle Littorina saxatilis.</title>
        <authorList>
            <person name="De Jode A."/>
            <person name="Faria R."/>
            <person name="Formenti G."/>
            <person name="Sims Y."/>
            <person name="Smith T.P."/>
            <person name="Tracey A."/>
            <person name="Wood J.M.D."/>
            <person name="Zagrodzka Z.B."/>
            <person name="Johannesson K."/>
            <person name="Butlin R.K."/>
            <person name="Leder E.H."/>
        </authorList>
    </citation>
    <scope>NUCLEOTIDE SEQUENCE [LARGE SCALE GENOMIC DNA]</scope>
    <source>
        <strain evidence="12">Snail1</strain>
        <tissue evidence="12">Muscle</tissue>
    </source>
</reference>